<accession>A0A147K105</accession>
<dbReference type="EMBL" id="LQMQ01000005">
    <property type="protein sequence ID" value="KUO42519.1"/>
    <property type="molecule type" value="Genomic_DNA"/>
</dbReference>
<feature type="region of interest" description="Disordered" evidence="1">
    <location>
        <begin position="181"/>
        <end position="206"/>
    </location>
</feature>
<feature type="compositionally biased region" description="Basic and acidic residues" evidence="1">
    <location>
        <begin position="194"/>
        <end position="206"/>
    </location>
</feature>
<protein>
    <recommendedName>
        <fullName evidence="4">MAGE domain-containing protein</fullName>
    </recommendedName>
</protein>
<name>A0A147K105_HADYE</name>
<comment type="caution">
    <text evidence="2">The sequence shown here is derived from an EMBL/GenBank/DDBJ whole genome shotgun (WGS) entry which is preliminary data.</text>
</comment>
<reference evidence="2 3" key="1">
    <citation type="journal article" date="2016" name="Nat. Microbiol.">
        <title>Genomic inference of the metabolism of cosmopolitan subsurface Archaea, Hadesarchaea.</title>
        <authorList>
            <person name="Baker B.J."/>
            <person name="Saw J.H."/>
            <person name="Lind A.E."/>
            <person name="Lazar C.S."/>
            <person name="Hinrichs K.-U."/>
            <person name="Teske A.P."/>
            <person name="Ettema T.J."/>
        </authorList>
    </citation>
    <scope>NUCLEOTIDE SEQUENCE [LARGE SCALE GENOMIC DNA]</scope>
</reference>
<evidence type="ECO:0000313" key="3">
    <source>
        <dbReference type="Proteomes" id="UP000074294"/>
    </source>
</evidence>
<dbReference type="STRING" id="1776334.APZ16_04300"/>
<gene>
    <name evidence="2" type="ORF">APZ16_04300</name>
</gene>
<dbReference type="AlphaFoldDB" id="A0A147K105"/>
<proteinExistence type="predicted"/>
<organism evidence="2 3">
    <name type="scientific">Hadarchaeum yellowstonense</name>
    <dbReference type="NCBI Taxonomy" id="1776334"/>
    <lineage>
        <taxon>Archaea</taxon>
        <taxon>Methanobacteriati</taxon>
        <taxon>Candidatus Hadarchaeota</taxon>
        <taxon>Candidatus Hadarchaeia</taxon>
        <taxon>Candidatus Hadarchaeales</taxon>
        <taxon>Candidatus Hadarchaeaceae</taxon>
        <taxon>Candidatus Hadarchaeum</taxon>
    </lineage>
</organism>
<evidence type="ECO:0000313" key="2">
    <source>
        <dbReference type="EMBL" id="KUO42519.1"/>
    </source>
</evidence>
<evidence type="ECO:0008006" key="4">
    <source>
        <dbReference type="Google" id="ProtNLM"/>
    </source>
</evidence>
<dbReference type="Proteomes" id="UP000074294">
    <property type="component" value="Unassembled WGS sequence"/>
</dbReference>
<evidence type="ECO:0000256" key="1">
    <source>
        <dbReference type="SAM" id="MobiDB-lite"/>
    </source>
</evidence>
<sequence>MPETTDVAELREKLSRAAQLLFFRHHLQPGAKAWELRRALGRDYEQILKLLDAELEKLGLMVKRVSEGEEGSESDRYFITLRGHPKLADARTFGWRVDDMAMLTVAMAHVLSKGGKAPLKEVERILQEKFPRWRVESTIDRFIRRGYLSEDDQGVLYLGWRALAEVDQRTLLGLLLGKEKSEGAEAEREEANEEEKKMEEQPDRGR</sequence>